<reference evidence="3 4" key="2">
    <citation type="journal article" date="2013" name="Plant Cell Physiol.">
        <title>Rice Annotation Project Database (RAP-DB): an integrative and interactive database for rice genomics.</title>
        <authorList>
            <person name="Sakai H."/>
            <person name="Lee S.S."/>
            <person name="Tanaka T."/>
            <person name="Numa H."/>
            <person name="Kim J."/>
            <person name="Kawahara Y."/>
            <person name="Wakimoto H."/>
            <person name="Yang C.C."/>
            <person name="Iwamoto M."/>
            <person name="Abe T."/>
            <person name="Yamada Y."/>
            <person name="Muto A."/>
            <person name="Inokuchi H."/>
            <person name="Ikemura T."/>
            <person name="Matsumoto T."/>
            <person name="Sasaki T."/>
            <person name="Itoh T."/>
        </authorList>
    </citation>
    <scope>NUCLEOTIDE SEQUENCE [LARGE SCALE GENOMIC DNA]</scope>
    <source>
        <strain evidence="4">cv. Nipponbare</strain>
    </source>
</reference>
<feature type="non-terminal residue" evidence="3">
    <location>
        <position position="184"/>
    </location>
</feature>
<dbReference type="InterPro" id="IPR004274">
    <property type="entry name" value="FCP1_dom"/>
</dbReference>
<comment type="subcellular location">
    <subcellularLocation>
        <location evidence="1">Mitochondrion inner membrane</location>
        <topology evidence="1">Single-pass membrane protein</topology>
    </subcellularLocation>
</comment>
<feature type="domain" description="FCP1 homology" evidence="2">
    <location>
        <begin position="1"/>
        <end position="149"/>
    </location>
</feature>
<dbReference type="EMBL" id="AP014959">
    <property type="protein sequence ID" value="BAS86451.1"/>
    <property type="molecule type" value="Genomic_DNA"/>
</dbReference>
<evidence type="ECO:0000259" key="2">
    <source>
        <dbReference type="PROSITE" id="PS50969"/>
    </source>
</evidence>
<protein>
    <recommendedName>
        <fullName evidence="1">Mitochondrial import inner membrane translocase subunit TIM50</fullName>
    </recommendedName>
</protein>
<dbReference type="OMA" id="EKARDKC"/>
<dbReference type="Gene3D" id="3.40.50.1000">
    <property type="entry name" value="HAD superfamily/HAD-like"/>
    <property type="match status" value="1"/>
</dbReference>
<comment type="function">
    <text evidence="1">Essential component of the TIM23 complex, a complex that mediates the translocation of transit peptide-containing proteins across the mitochondrial inner membrane.</text>
</comment>
<keyword evidence="1" id="KW-0653">Protein transport</keyword>
<dbReference type="GO" id="GO:0030150">
    <property type="term" value="P:protein import into mitochondrial matrix"/>
    <property type="evidence" value="ECO:0000318"/>
    <property type="project" value="GO_Central"/>
</dbReference>
<keyword evidence="1" id="KW-0813">Transport</keyword>
<dbReference type="InterPro" id="IPR050365">
    <property type="entry name" value="TIM50"/>
</dbReference>
<dbReference type="PANTHER" id="PTHR12210">
    <property type="entry name" value="DULLARD PROTEIN PHOSPHATASE"/>
    <property type="match status" value="1"/>
</dbReference>
<sequence length="184" mass="21396">CSKYTSLPVFRRPYCHDFLSFCLQNFELGIWSSRKKYDLLSISIFYYFSIIASTDMSKCTFTGHKTLENIHKPLVLKELRKLWNKEEPDLPWEQGYYSPSNTLLVDDSPYKALRNPPYTAIFPQPYSYLNSNDNSLGPGGDLRVYLENLTVAEDVECYVRNNPFGQPFITQSDPHWSFYAQIAS</sequence>
<dbReference type="InterPro" id="IPR036412">
    <property type="entry name" value="HAD-like_sf"/>
</dbReference>
<proteinExistence type="inferred from homology"/>
<dbReference type="GO" id="GO:0005744">
    <property type="term" value="C:TIM23 mitochondrial import inner membrane translocase complex"/>
    <property type="evidence" value="ECO:0000318"/>
    <property type="project" value="GO_Central"/>
</dbReference>
<dbReference type="FunFam" id="3.40.50.1000:FF:000648">
    <property type="match status" value="1"/>
</dbReference>
<dbReference type="PROSITE" id="PS50969">
    <property type="entry name" value="FCP1"/>
    <property type="match status" value="1"/>
</dbReference>
<dbReference type="FunCoup" id="A0A0P0W3F9">
    <property type="interactions" value="1"/>
</dbReference>
<dbReference type="Gramene" id="Os03t0755800-00">
    <property type="protein sequence ID" value="Os03t0755800-00"/>
    <property type="gene ID" value="Os03g0755800"/>
</dbReference>
<evidence type="ECO:0000313" key="4">
    <source>
        <dbReference type="Proteomes" id="UP000059680"/>
    </source>
</evidence>
<dbReference type="Proteomes" id="UP000059680">
    <property type="component" value="Chromosome 3"/>
</dbReference>
<dbReference type="SUPFAM" id="SSF56784">
    <property type="entry name" value="HAD-like"/>
    <property type="match status" value="1"/>
</dbReference>
<comment type="similarity">
    <text evidence="1">Belongs to the TIM50 family.</text>
</comment>
<reference evidence="3 4" key="3">
    <citation type="journal article" date="2013" name="Rice">
        <title>Improvement of the Oryza sativa Nipponbare reference genome using next generation sequence and optical map data.</title>
        <authorList>
            <person name="Kawahara Y."/>
            <person name="de la Bastide M."/>
            <person name="Hamilton J.P."/>
            <person name="Kanamori H."/>
            <person name="McCombie W.R."/>
            <person name="Ouyang S."/>
            <person name="Schwartz D.C."/>
            <person name="Tanaka T."/>
            <person name="Wu J."/>
            <person name="Zhou S."/>
            <person name="Childs K.L."/>
            <person name="Davidson R.M."/>
            <person name="Lin H."/>
            <person name="Quesada-Ocampo L."/>
            <person name="Vaillancourt B."/>
            <person name="Sakai H."/>
            <person name="Lee S.S."/>
            <person name="Kim J."/>
            <person name="Numa H."/>
            <person name="Itoh T."/>
            <person name="Buell C.R."/>
            <person name="Matsumoto T."/>
        </authorList>
    </citation>
    <scope>NUCLEOTIDE SEQUENCE [LARGE SCALE GENOMIC DNA]</scope>
    <source>
        <strain evidence="4">cv. Nipponbare</strain>
    </source>
</reference>
<dbReference type="InterPro" id="IPR023214">
    <property type="entry name" value="HAD_sf"/>
</dbReference>
<keyword evidence="1" id="KW-0811">Translocation</keyword>
<dbReference type="Pfam" id="PF03031">
    <property type="entry name" value="NIF"/>
    <property type="match status" value="1"/>
</dbReference>
<dbReference type="PaxDb" id="39947-A0A0P0W3F9"/>
<dbReference type="eggNOG" id="ENOG502QR82">
    <property type="taxonomic scope" value="Eukaryota"/>
</dbReference>
<name>A0A0P0W3F9_ORYSJ</name>
<organism evidence="3 4">
    <name type="scientific">Oryza sativa subsp. japonica</name>
    <name type="common">Rice</name>
    <dbReference type="NCBI Taxonomy" id="39947"/>
    <lineage>
        <taxon>Eukaryota</taxon>
        <taxon>Viridiplantae</taxon>
        <taxon>Streptophyta</taxon>
        <taxon>Embryophyta</taxon>
        <taxon>Tracheophyta</taxon>
        <taxon>Spermatophyta</taxon>
        <taxon>Magnoliopsida</taxon>
        <taxon>Liliopsida</taxon>
        <taxon>Poales</taxon>
        <taxon>Poaceae</taxon>
        <taxon>BOP clade</taxon>
        <taxon>Oryzoideae</taxon>
        <taxon>Oryzeae</taxon>
        <taxon>Oryzinae</taxon>
        <taxon>Oryza</taxon>
        <taxon>Oryza sativa</taxon>
    </lineage>
</organism>
<reference evidence="4" key="1">
    <citation type="journal article" date="2005" name="Nature">
        <title>The map-based sequence of the rice genome.</title>
        <authorList>
            <consortium name="International rice genome sequencing project (IRGSP)"/>
            <person name="Matsumoto T."/>
            <person name="Wu J."/>
            <person name="Kanamori H."/>
            <person name="Katayose Y."/>
            <person name="Fujisawa M."/>
            <person name="Namiki N."/>
            <person name="Mizuno H."/>
            <person name="Yamamoto K."/>
            <person name="Antonio B.A."/>
            <person name="Baba T."/>
            <person name="Sakata K."/>
            <person name="Nagamura Y."/>
            <person name="Aoki H."/>
            <person name="Arikawa K."/>
            <person name="Arita K."/>
            <person name="Bito T."/>
            <person name="Chiden Y."/>
            <person name="Fujitsuka N."/>
            <person name="Fukunaka R."/>
            <person name="Hamada M."/>
            <person name="Harada C."/>
            <person name="Hayashi A."/>
            <person name="Hijishita S."/>
            <person name="Honda M."/>
            <person name="Hosokawa S."/>
            <person name="Ichikawa Y."/>
            <person name="Idonuma A."/>
            <person name="Iijima M."/>
            <person name="Ikeda M."/>
            <person name="Ikeno M."/>
            <person name="Ito K."/>
            <person name="Ito S."/>
            <person name="Ito T."/>
            <person name="Ito Y."/>
            <person name="Ito Y."/>
            <person name="Iwabuchi A."/>
            <person name="Kamiya K."/>
            <person name="Karasawa W."/>
            <person name="Kurita K."/>
            <person name="Katagiri S."/>
            <person name="Kikuta A."/>
            <person name="Kobayashi H."/>
            <person name="Kobayashi N."/>
            <person name="Machita K."/>
            <person name="Maehara T."/>
            <person name="Masukawa M."/>
            <person name="Mizubayashi T."/>
            <person name="Mukai Y."/>
            <person name="Nagasaki H."/>
            <person name="Nagata Y."/>
            <person name="Naito S."/>
            <person name="Nakashima M."/>
            <person name="Nakama Y."/>
            <person name="Nakamichi Y."/>
            <person name="Nakamura M."/>
            <person name="Meguro A."/>
            <person name="Negishi M."/>
            <person name="Ohta I."/>
            <person name="Ohta T."/>
            <person name="Okamoto M."/>
            <person name="Ono N."/>
            <person name="Saji S."/>
            <person name="Sakaguchi M."/>
            <person name="Sakai K."/>
            <person name="Shibata M."/>
            <person name="Shimokawa T."/>
            <person name="Song J."/>
            <person name="Takazaki Y."/>
            <person name="Terasawa K."/>
            <person name="Tsugane M."/>
            <person name="Tsuji K."/>
            <person name="Ueda S."/>
            <person name="Waki K."/>
            <person name="Yamagata H."/>
            <person name="Yamamoto M."/>
            <person name="Yamamoto S."/>
            <person name="Yamane H."/>
            <person name="Yoshiki S."/>
            <person name="Yoshihara R."/>
            <person name="Yukawa K."/>
            <person name="Zhong H."/>
            <person name="Yano M."/>
            <person name="Yuan Q."/>
            <person name="Ouyang S."/>
            <person name="Liu J."/>
            <person name="Jones K.M."/>
            <person name="Gansberger K."/>
            <person name="Moffat K."/>
            <person name="Hill J."/>
            <person name="Bera J."/>
            <person name="Fadrosh D."/>
            <person name="Jin S."/>
            <person name="Johri S."/>
            <person name="Kim M."/>
            <person name="Overton L."/>
            <person name="Reardon M."/>
            <person name="Tsitrin T."/>
            <person name="Vuong H."/>
            <person name="Weaver B."/>
            <person name="Ciecko A."/>
            <person name="Tallon L."/>
            <person name="Jackson J."/>
            <person name="Pai G."/>
            <person name="Aken S.V."/>
            <person name="Utterback T."/>
            <person name="Reidmuller S."/>
            <person name="Feldblyum T."/>
            <person name="Hsiao J."/>
            <person name="Zismann V."/>
            <person name="Iobst S."/>
            <person name="de Vazeille A.R."/>
            <person name="Buell C.R."/>
            <person name="Ying K."/>
            <person name="Li Y."/>
            <person name="Lu T."/>
            <person name="Huang Y."/>
            <person name="Zhao Q."/>
            <person name="Feng Q."/>
            <person name="Zhang L."/>
            <person name="Zhu J."/>
            <person name="Weng Q."/>
            <person name="Mu J."/>
            <person name="Lu Y."/>
            <person name="Fan D."/>
            <person name="Liu Y."/>
            <person name="Guan J."/>
            <person name="Zhang Y."/>
            <person name="Yu S."/>
            <person name="Liu X."/>
            <person name="Zhang Y."/>
            <person name="Hong G."/>
            <person name="Han B."/>
            <person name="Choisne N."/>
            <person name="Demange N."/>
            <person name="Orjeda G."/>
            <person name="Samain S."/>
            <person name="Cattolico L."/>
            <person name="Pelletier E."/>
            <person name="Couloux A."/>
            <person name="Segurens B."/>
            <person name="Wincker P."/>
            <person name="D'Hont A."/>
            <person name="Scarpelli C."/>
            <person name="Weissenbach J."/>
            <person name="Salanoubat M."/>
            <person name="Quetier F."/>
            <person name="Yu Y."/>
            <person name="Kim H.R."/>
            <person name="Rambo T."/>
            <person name="Currie J."/>
            <person name="Collura K."/>
            <person name="Luo M."/>
            <person name="Yang T."/>
            <person name="Ammiraju J.S.S."/>
            <person name="Engler F."/>
            <person name="Soderlund C."/>
            <person name="Wing R.A."/>
            <person name="Palmer L.E."/>
            <person name="de la Bastide M."/>
            <person name="Spiegel L."/>
            <person name="Nascimento L."/>
            <person name="Zutavern T."/>
            <person name="O'Shaughnessy A."/>
            <person name="Dike S."/>
            <person name="Dedhia N."/>
            <person name="Preston R."/>
            <person name="Balija V."/>
            <person name="McCombie W.R."/>
            <person name="Chow T."/>
            <person name="Chen H."/>
            <person name="Chung M."/>
            <person name="Chen C."/>
            <person name="Shaw J."/>
            <person name="Wu H."/>
            <person name="Hsiao K."/>
            <person name="Chao Y."/>
            <person name="Chu M."/>
            <person name="Cheng C."/>
            <person name="Hour A."/>
            <person name="Lee P."/>
            <person name="Lin S."/>
            <person name="Lin Y."/>
            <person name="Liou J."/>
            <person name="Liu S."/>
            <person name="Hsing Y."/>
            <person name="Raghuvanshi S."/>
            <person name="Mohanty A."/>
            <person name="Bharti A.K."/>
            <person name="Gaur A."/>
            <person name="Gupta V."/>
            <person name="Kumar D."/>
            <person name="Ravi V."/>
            <person name="Vij S."/>
            <person name="Kapur A."/>
            <person name="Khurana P."/>
            <person name="Khurana P."/>
            <person name="Khurana J.P."/>
            <person name="Tyagi A.K."/>
            <person name="Gaikwad K."/>
            <person name="Singh A."/>
            <person name="Dalal V."/>
            <person name="Srivastava S."/>
            <person name="Dixit A."/>
            <person name="Pal A.K."/>
            <person name="Ghazi I.A."/>
            <person name="Yadav M."/>
            <person name="Pandit A."/>
            <person name="Bhargava A."/>
            <person name="Sureshbabu K."/>
            <person name="Batra K."/>
            <person name="Sharma T.R."/>
            <person name="Mohapatra T."/>
            <person name="Singh N.K."/>
            <person name="Messing J."/>
            <person name="Nelson A.B."/>
            <person name="Fuks G."/>
            <person name="Kavchok S."/>
            <person name="Keizer G."/>
            <person name="Linton E."/>
            <person name="Llaca V."/>
            <person name="Song R."/>
            <person name="Tanyolac B."/>
            <person name="Young S."/>
            <person name="Ho-Il K."/>
            <person name="Hahn J.H."/>
            <person name="Sangsakoo G."/>
            <person name="Vanavichit A."/>
            <person name="de Mattos Luiz.A.T."/>
            <person name="Zimmer P.D."/>
            <person name="Malone G."/>
            <person name="Dellagostin O."/>
            <person name="de Oliveira A.C."/>
            <person name="Bevan M."/>
            <person name="Bancroft I."/>
            <person name="Minx P."/>
            <person name="Cordum H."/>
            <person name="Wilson R."/>
            <person name="Cheng Z."/>
            <person name="Jin W."/>
            <person name="Jiang J."/>
            <person name="Leong S.A."/>
            <person name="Iwama H."/>
            <person name="Gojobori T."/>
            <person name="Itoh T."/>
            <person name="Niimura Y."/>
            <person name="Fujii Y."/>
            <person name="Habara T."/>
            <person name="Sakai H."/>
            <person name="Sato Y."/>
            <person name="Wilson G."/>
            <person name="Kumar K."/>
            <person name="McCouch S."/>
            <person name="Juretic N."/>
            <person name="Hoen D."/>
            <person name="Wright S."/>
            <person name="Bruskiewich R."/>
            <person name="Bureau T."/>
            <person name="Miyao A."/>
            <person name="Hirochika H."/>
            <person name="Nishikawa T."/>
            <person name="Kadowaki K."/>
            <person name="Sugiura M."/>
            <person name="Burr B."/>
            <person name="Sasaki T."/>
        </authorList>
    </citation>
    <scope>NUCLEOTIDE SEQUENCE [LARGE SCALE GENOMIC DNA]</scope>
    <source>
        <strain evidence="4">cv. Nipponbare</strain>
    </source>
</reference>
<dbReference type="InParanoid" id="A0A0P0W3F9"/>
<gene>
    <name evidence="3" type="ordered locus">Os03g0755800</name>
    <name evidence="3" type="ORF">OSNPB_030755800</name>
</gene>
<comment type="subunit">
    <text evidence="1">Component of the TIM23 complex.</text>
</comment>
<keyword evidence="4" id="KW-1185">Reference proteome</keyword>
<keyword evidence="1" id="KW-0809">Transit peptide</keyword>
<evidence type="ECO:0000313" key="3">
    <source>
        <dbReference type="EMBL" id="BAS86451.1"/>
    </source>
</evidence>
<evidence type="ECO:0000256" key="1">
    <source>
        <dbReference type="RuleBase" id="RU365079"/>
    </source>
</evidence>
<dbReference type="AlphaFoldDB" id="A0A0P0W3F9"/>
<accession>A0A0P0W3F9</accession>
<keyword evidence="1" id="KW-0496">Mitochondrion</keyword>